<protein>
    <submittedName>
        <fullName evidence="3">N-acetylglucosaminyldiphospho-UDP N-acetyl-beta-D-mannosaminyltransferase</fullName>
    </submittedName>
</protein>
<keyword evidence="4" id="KW-1185">Reference proteome</keyword>
<organism evidence="3 4">
    <name type="scientific">Vibrio tasmaniensis 1F-267</name>
    <dbReference type="NCBI Taxonomy" id="1191324"/>
    <lineage>
        <taxon>Bacteria</taxon>
        <taxon>Pseudomonadati</taxon>
        <taxon>Pseudomonadota</taxon>
        <taxon>Gammaproteobacteria</taxon>
        <taxon>Vibrionales</taxon>
        <taxon>Vibrionaceae</taxon>
        <taxon>Vibrio</taxon>
    </lineage>
</organism>
<keyword evidence="1" id="KW-0328">Glycosyltransferase</keyword>
<evidence type="ECO:0000256" key="2">
    <source>
        <dbReference type="ARBA" id="ARBA00022679"/>
    </source>
</evidence>
<dbReference type="PANTHER" id="PTHR34136:SF1">
    <property type="entry name" value="UDP-N-ACETYL-D-MANNOSAMINURONIC ACID TRANSFERASE"/>
    <property type="match status" value="1"/>
</dbReference>
<dbReference type="RefSeq" id="WP_017103403.1">
    <property type="nucleotide sequence ID" value="NZ_AJZO02000265.1"/>
</dbReference>
<dbReference type="InterPro" id="IPR004629">
    <property type="entry name" value="WecG_TagA_CpsF"/>
</dbReference>
<dbReference type="NCBIfam" id="TIGR00696">
    <property type="entry name" value="wecG_tagA_cpsF"/>
    <property type="match status" value="1"/>
</dbReference>
<name>A0ABX3B1E6_9VIBR</name>
<dbReference type="Proteomes" id="UP000094638">
    <property type="component" value="Unassembled WGS sequence"/>
</dbReference>
<dbReference type="CDD" id="cd06533">
    <property type="entry name" value="Glyco_transf_WecG_TagA"/>
    <property type="match status" value="1"/>
</dbReference>
<dbReference type="Pfam" id="PF03808">
    <property type="entry name" value="Glyco_tran_WecG"/>
    <property type="match status" value="1"/>
</dbReference>
<evidence type="ECO:0000313" key="3">
    <source>
        <dbReference type="EMBL" id="OEF43732.1"/>
    </source>
</evidence>
<keyword evidence="2" id="KW-0808">Transferase</keyword>
<evidence type="ECO:0000256" key="1">
    <source>
        <dbReference type="ARBA" id="ARBA00022676"/>
    </source>
</evidence>
<sequence>MGKNIKILGYQVASKPVTSIVSEAFDSNKLTVINTINPHSYSVAKYDAEFRRALLESHVLIPDGSGIVYAARKLHGVRIEKIAGHDLLLEVMRALDIKRGKVFFLGSTKTTLDAITKRVSVDYPNIKVDCLSPPYKECFSDEDKQTFVDGINKFSPDVIFVGLTAPKQEKLIADIYSSLDGHIISGIGAVFDFYSGTIKRPNQFWLNLHLEWLVRLVGEPKRLWRRTFISAPIFLYDLFFDKVKGCK</sequence>
<reference evidence="3 4" key="1">
    <citation type="journal article" date="2012" name="Science">
        <title>Ecological populations of bacteria act as socially cohesive units of antibiotic production and resistance.</title>
        <authorList>
            <person name="Cordero O.X."/>
            <person name="Wildschutte H."/>
            <person name="Kirkup B."/>
            <person name="Proehl S."/>
            <person name="Ngo L."/>
            <person name="Hussain F."/>
            <person name="Le Roux F."/>
            <person name="Mincer T."/>
            <person name="Polz M.F."/>
        </authorList>
    </citation>
    <scope>NUCLEOTIDE SEQUENCE [LARGE SCALE GENOMIC DNA]</scope>
    <source>
        <strain evidence="3 4">1F-267</strain>
    </source>
</reference>
<evidence type="ECO:0000313" key="4">
    <source>
        <dbReference type="Proteomes" id="UP000094638"/>
    </source>
</evidence>
<gene>
    <name evidence="3" type="ORF">A163_01330</name>
</gene>
<accession>A0ABX3B1E6</accession>
<dbReference type="EMBL" id="AJZO02000265">
    <property type="protein sequence ID" value="OEF43732.1"/>
    <property type="molecule type" value="Genomic_DNA"/>
</dbReference>
<dbReference type="PANTHER" id="PTHR34136">
    <property type="match status" value="1"/>
</dbReference>
<proteinExistence type="predicted"/>
<comment type="caution">
    <text evidence="3">The sequence shown here is derived from an EMBL/GenBank/DDBJ whole genome shotgun (WGS) entry which is preliminary data.</text>
</comment>